<name>A0ABU8AT76_9ACTN</name>
<keyword evidence="3" id="KW-1185">Reference proteome</keyword>
<dbReference type="Pfam" id="PF18743">
    <property type="entry name" value="AHJR-like"/>
    <property type="match status" value="1"/>
</dbReference>
<organism evidence="2 3">
    <name type="scientific">Streptomyces bottropensis</name>
    <dbReference type="NCBI Taxonomy" id="42235"/>
    <lineage>
        <taxon>Bacteria</taxon>
        <taxon>Bacillati</taxon>
        <taxon>Actinomycetota</taxon>
        <taxon>Actinomycetes</taxon>
        <taxon>Kitasatosporales</taxon>
        <taxon>Streptomycetaceae</taxon>
        <taxon>Streptomyces</taxon>
    </lineage>
</organism>
<feature type="domain" description="REase AHJR-like" evidence="1">
    <location>
        <begin position="23"/>
        <end position="111"/>
    </location>
</feature>
<gene>
    <name evidence="2" type="ORF">QBA35_23980</name>
</gene>
<evidence type="ECO:0000313" key="2">
    <source>
        <dbReference type="EMBL" id="MEH0636350.1"/>
    </source>
</evidence>
<reference evidence="2" key="1">
    <citation type="submission" date="2023-04" db="EMBL/GenBank/DDBJ databases">
        <title>Genomic diversity of scab-causing Streptomyces spp. in the province of Quebec, Canada.</title>
        <authorList>
            <person name="Biessy A."/>
            <person name="Cadieux M."/>
            <person name="Ciotola M."/>
            <person name="Filion M."/>
        </authorList>
    </citation>
    <scope>NUCLEOTIDE SEQUENCE</scope>
    <source>
        <strain evidence="2">B21-115</strain>
    </source>
</reference>
<dbReference type="Proteomes" id="UP001310290">
    <property type="component" value="Unassembled WGS sequence"/>
</dbReference>
<dbReference type="EMBL" id="JARULZ010000001">
    <property type="protein sequence ID" value="MEH0636350.1"/>
    <property type="molecule type" value="Genomic_DNA"/>
</dbReference>
<dbReference type="InterPro" id="IPR040902">
    <property type="entry name" value="AHJR-like"/>
</dbReference>
<protein>
    <recommendedName>
        <fullName evidence="1">REase AHJR-like domain-containing protein</fullName>
    </recommendedName>
</protein>
<proteinExistence type="predicted"/>
<dbReference type="RefSeq" id="WP_334659674.1">
    <property type="nucleotide sequence ID" value="NZ_JARULZ010000001.1"/>
</dbReference>
<comment type="caution">
    <text evidence="2">The sequence shown here is derived from an EMBL/GenBank/DDBJ whole genome shotgun (WGS) entry which is preliminary data.</text>
</comment>
<accession>A0ABU8AT76</accession>
<sequence length="293" mass="32941">MNIRHMLGVAEDARRKKVLELRRDGFEVLSDEQASNLVGGRVEAIPDLIARRGDEVVIVEFAQRQPDSALPDEVKDSLAFFSTISESKENWRFEMVWIGEDSTVPEERAVESFAHRAVQIAKHDEAAGLLLAYAALEGAISRLVERTPDLREQYARRRRPGLAELTSLGLLSPEDFSKLNSARQARNSISHGIDVPVSFSMVEELATMAERLADARYVSIDQMVDWFFEHYEDPANGVPYVSSEGGYQYVLGGPYDAHEVLAEKFPYASPDDIEEAVKIVQSEAYEWVEKGVY</sequence>
<evidence type="ECO:0000259" key="1">
    <source>
        <dbReference type="Pfam" id="PF18743"/>
    </source>
</evidence>
<evidence type="ECO:0000313" key="3">
    <source>
        <dbReference type="Proteomes" id="UP001310290"/>
    </source>
</evidence>